<dbReference type="PANTHER" id="PTHR13710:SF105">
    <property type="entry name" value="ATP-DEPENDENT DNA HELICASE Q1"/>
    <property type="match status" value="1"/>
</dbReference>
<dbReference type="InterPro" id="IPR027417">
    <property type="entry name" value="P-loop_NTPase"/>
</dbReference>
<dbReference type="InterPro" id="IPR011545">
    <property type="entry name" value="DEAD/DEAH_box_helicase_dom"/>
</dbReference>
<dbReference type="PROSITE" id="PS51192">
    <property type="entry name" value="HELICASE_ATP_BIND_1"/>
    <property type="match status" value="1"/>
</dbReference>
<proteinExistence type="inferred from homology"/>
<feature type="coiled-coil region" evidence="6">
    <location>
        <begin position="235"/>
        <end position="277"/>
    </location>
</feature>
<evidence type="ECO:0000256" key="6">
    <source>
        <dbReference type="SAM" id="Coils"/>
    </source>
</evidence>
<dbReference type="PANTHER" id="PTHR13710">
    <property type="entry name" value="DNA HELICASE RECQ FAMILY MEMBER"/>
    <property type="match status" value="1"/>
</dbReference>
<gene>
    <name evidence="8" type="ORF">C1645_743352</name>
</gene>
<dbReference type="EC" id="5.6.2.4" evidence="5"/>
<keyword evidence="9" id="KW-1185">Reference proteome</keyword>
<dbReference type="GO" id="GO:0009378">
    <property type="term" value="F:four-way junction helicase activity"/>
    <property type="evidence" value="ECO:0007669"/>
    <property type="project" value="TreeGrafter"/>
</dbReference>
<dbReference type="GO" id="GO:0005694">
    <property type="term" value="C:chromosome"/>
    <property type="evidence" value="ECO:0007669"/>
    <property type="project" value="TreeGrafter"/>
</dbReference>
<dbReference type="SUPFAM" id="SSF52540">
    <property type="entry name" value="P-loop containing nucleoside triphosphate hydrolases"/>
    <property type="match status" value="1"/>
</dbReference>
<dbReference type="GO" id="GO:0000724">
    <property type="term" value="P:double-strand break repair via homologous recombination"/>
    <property type="evidence" value="ECO:0007669"/>
    <property type="project" value="TreeGrafter"/>
</dbReference>
<reference evidence="8 9" key="1">
    <citation type="submission" date="2018-06" db="EMBL/GenBank/DDBJ databases">
        <title>Comparative genomics reveals the genomic features of Rhizophagus irregularis, R. cerebriforme, R. diaphanum and Gigaspora rosea, and their symbiotic lifestyle signature.</title>
        <authorList>
            <person name="Morin E."/>
            <person name="San Clemente H."/>
            <person name="Chen E.C.H."/>
            <person name="De La Providencia I."/>
            <person name="Hainaut M."/>
            <person name="Kuo A."/>
            <person name="Kohler A."/>
            <person name="Murat C."/>
            <person name="Tang N."/>
            <person name="Roy S."/>
            <person name="Loubradou J."/>
            <person name="Henrissat B."/>
            <person name="Grigoriev I.V."/>
            <person name="Corradi N."/>
            <person name="Roux C."/>
            <person name="Martin F.M."/>
        </authorList>
    </citation>
    <scope>NUCLEOTIDE SEQUENCE [LARGE SCALE GENOMIC DNA]</scope>
    <source>
        <strain evidence="8 9">DAOM 227022</strain>
    </source>
</reference>
<evidence type="ECO:0000313" key="9">
    <source>
        <dbReference type="Proteomes" id="UP000265703"/>
    </source>
</evidence>
<dbReference type="Proteomes" id="UP000265703">
    <property type="component" value="Unassembled WGS sequence"/>
</dbReference>
<evidence type="ECO:0000259" key="7">
    <source>
        <dbReference type="PROSITE" id="PS51192"/>
    </source>
</evidence>
<comment type="caution">
    <text evidence="8">The sequence shown here is derived from an EMBL/GenBank/DDBJ whole genome shotgun (WGS) entry which is preliminary data.</text>
</comment>
<evidence type="ECO:0000256" key="1">
    <source>
        <dbReference type="ARBA" id="ARBA00005446"/>
    </source>
</evidence>
<dbReference type="AlphaFoldDB" id="A0A397SFN5"/>
<dbReference type="EMBL" id="QKYT01000604">
    <property type="protein sequence ID" value="RIA83055.1"/>
    <property type="molecule type" value="Genomic_DNA"/>
</dbReference>
<keyword evidence="6" id="KW-0175">Coiled coil</keyword>
<comment type="catalytic activity">
    <reaction evidence="4">
        <text>Couples ATP hydrolysis with the unwinding of duplex DNA by translocating in the 3'-5' direction.</text>
        <dbReference type="EC" id="5.6.2.4"/>
    </reaction>
</comment>
<comment type="similarity">
    <text evidence="1">Belongs to the helicase family. RecQ subfamily.</text>
</comment>
<accession>A0A397SFN5</accession>
<evidence type="ECO:0000256" key="5">
    <source>
        <dbReference type="ARBA" id="ARBA00034808"/>
    </source>
</evidence>
<sequence length="810" mass="92676">MSARSWFETLKKTNDKYVSIKHADRTWLVQDDTKLFKILPYHRTLSKDDYAYQLCTVTSLKSDPRQTRCWVPLISGYSIMSKIRSHFLQLSIGENNDNLKFEWIDYGNNSTFKGNPIASGMDGRISIPNILRLNIYENAIYLRNAVVDLHDGIFSTSKEAYKANAKTERFIKSLNKRALELDKESEEGGSFPNKKVKSGLIFSPSGYKLTPQQSQTLVFKFHSVQTKFYQANRRLKRAQSNLEKIRKSLPSHKQNKVEKQRELLDEKIKQLKNEENLGSNILCSTDTFLSLILMQPCSCENNDISKKNCKISSGGLSVKVIIKCKKCKETLTFQNEPLNMNYTKAFAAATLCGGLNRQEFQNAMLTLGVTKLPGYTRKPVVGFYVVEKSRIKKEKNGNETVIHQGNHEATKKWEHYSRYEDVILHYYKKCIFAAAARKESNSEDLLPTTELVKHVQVYGLTKHLCGNHSECWPEVCWITQNPELVLSEPNLLNSTSKEQKKFTAMLGEIFQLNVGQSLITNARTSQNEAFNRQKLSFVSKLIDYWKTYSVRHSLAVIHNNSGLLSMLQDIRAQEGLSAFSEYDVQNIKNISGKRELHRQRNHKDMDIHNAAKAAKIAQQKKNLEMFDFDQSLVPYRQKSRMALESKTFCPSFADLIYEFHDVSNKCIGCQSFPKKFPNGYCKMCNLWNDLEFIQKIPENKVQIDNESLIPSQIPDLNQILKQIFGFANFCEEQYEGIYSFLNNKDTLVVLRTGGGKTLCFAMAALASFRLTIIFTPLKALIDDHVNNLVQMGIPAAGLYTSTGQSFEYQE</sequence>
<evidence type="ECO:0000256" key="2">
    <source>
        <dbReference type="ARBA" id="ARBA00023125"/>
    </source>
</evidence>
<evidence type="ECO:0000313" key="8">
    <source>
        <dbReference type="EMBL" id="RIA83055.1"/>
    </source>
</evidence>
<dbReference type="Pfam" id="PF00270">
    <property type="entry name" value="DEAD"/>
    <property type="match status" value="1"/>
</dbReference>
<keyword evidence="2" id="KW-0238">DNA-binding</keyword>
<protein>
    <recommendedName>
        <fullName evidence="5">DNA 3'-5' helicase</fullName>
        <ecNumber evidence="5">5.6.2.4</ecNumber>
    </recommendedName>
</protein>
<keyword evidence="3" id="KW-0413">Isomerase</keyword>
<dbReference type="InterPro" id="IPR014001">
    <property type="entry name" value="Helicase_ATP-bd"/>
</dbReference>
<organism evidence="8 9">
    <name type="scientific">Glomus cerebriforme</name>
    <dbReference type="NCBI Taxonomy" id="658196"/>
    <lineage>
        <taxon>Eukaryota</taxon>
        <taxon>Fungi</taxon>
        <taxon>Fungi incertae sedis</taxon>
        <taxon>Mucoromycota</taxon>
        <taxon>Glomeromycotina</taxon>
        <taxon>Glomeromycetes</taxon>
        <taxon>Glomerales</taxon>
        <taxon>Glomeraceae</taxon>
        <taxon>Glomus</taxon>
    </lineage>
</organism>
<name>A0A397SFN5_9GLOM</name>
<evidence type="ECO:0000256" key="4">
    <source>
        <dbReference type="ARBA" id="ARBA00034617"/>
    </source>
</evidence>
<evidence type="ECO:0000256" key="3">
    <source>
        <dbReference type="ARBA" id="ARBA00023235"/>
    </source>
</evidence>
<dbReference type="STRING" id="658196.A0A397SFN5"/>
<feature type="domain" description="Helicase ATP-binding" evidence="7">
    <location>
        <begin position="737"/>
        <end position="810"/>
    </location>
</feature>
<dbReference type="GO" id="GO:0043138">
    <property type="term" value="F:3'-5' DNA helicase activity"/>
    <property type="evidence" value="ECO:0007669"/>
    <property type="project" value="UniProtKB-EC"/>
</dbReference>
<dbReference type="GO" id="GO:0005737">
    <property type="term" value="C:cytoplasm"/>
    <property type="evidence" value="ECO:0007669"/>
    <property type="project" value="TreeGrafter"/>
</dbReference>
<dbReference type="Gene3D" id="3.40.50.300">
    <property type="entry name" value="P-loop containing nucleotide triphosphate hydrolases"/>
    <property type="match status" value="1"/>
</dbReference>
<dbReference type="OrthoDB" id="2434452at2759"/>
<dbReference type="GO" id="GO:0003677">
    <property type="term" value="F:DNA binding"/>
    <property type="evidence" value="ECO:0007669"/>
    <property type="project" value="UniProtKB-KW"/>
</dbReference>
<dbReference type="GO" id="GO:0005524">
    <property type="term" value="F:ATP binding"/>
    <property type="evidence" value="ECO:0007669"/>
    <property type="project" value="InterPro"/>
</dbReference>